<evidence type="ECO:0000256" key="5">
    <source>
        <dbReference type="ARBA" id="ARBA00023136"/>
    </source>
</evidence>
<keyword evidence="5 6" id="KW-0472">Membrane</keyword>
<accession>A0A178M4D2</accession>
<organism evidence="8 9">
    <name type="scientific">Chloroflexus islandicus</name>
    <dbReference type="NCBI Taxonomy" id="1707952"/>
    <lineage>
        <taxon>Bacteria</taxon>
        <taxon>Bacillati</taxon>
        <taxon>Chloroflexota</taxon>
        <taxon>Chloroflexia</taxon>
        <taxon>Chloroflexales</taxon>
        <taxon>Chloroflexineae</taxon>
        <taxon>Chloroflexaceae</taxon>
        <taxon>Chloroflexus</taxon>
    </lineage>
</organism>
<dbReference type="InterPro" id="IPR051449">
    <property type="entry name" value="ABC-2_transporter_component"/>
</dbReference>
<dbReference type="InterPro" id="IPR013525">
    <property type="entry name" value="ABC2_TM"/>
</dbReference>
<evidence type="ECO:0000256" key="3">
    <source>
        <dbReference type="ARBA" id="ARBA00022692"/>
    </source>
</evidence>
<comment type="subcellular location">
    <subcellularLocation>
        <location evidence="1">Cell membrane</location>
        <topology evidence="1">Multi-pass membrane protein</topology>
    </subcellularLocation>
</comment>
<evidence type="ECO:0000313" key="9">
    <source>
        <dbReference type="Proteomes" id="UP000078287"/>
    </source>
</evidence>
<feature type="domain" description="ABC-2 type transporter transmembrane" evidence="7">
    <location>
        <begin position="23"/>
        <end position="345"/>
    </location>
</feature>
<dbReference type="Pfam" id="PF12698">
    <property type="entry name" value="ABC2_membrane_3"/>
    <property type="match status" value="1"/>
</dbReference>
<feature type="transmembrane region" description="Helical" evidence="6">
    <location>
        <begin position="327"/>
        <end position="348"/>
    </location>
</feature>
<name>A0A178M4D2_9CHLR</name>
<proteinExistence type="predicted"/>
<evidence type="ECO:0000256" key="2">
    <source>
        <dbReference type="ARBA" id="ARBA00022475"/>
    </source>
</evidence>
<dbReference type="AlphaFoldDB" id="A0A178M4D2"/>
<dbReference type="PANTHER" id="PTHR30294">
    <property type="entry name" value="MEMBRANE COMPONENT OF ABC TRANSPORTER YHHJ-RELATED"/>
    <property type="match status" value="1"/>
</dbReference>
<keyword evidence="4 6" id="KW-1133">Transmembrane helix</keyword>
<dbReference type="STRING" id="1707952.A6A03_18335"/>
<feature type="transmembrane region" description="Helical" evidence="6">
    <location>
        <begin position="245"/>
        <end position="268"/>
    </location>
</feature>
<evidence type="ECO:0000256" key="6">
    <source>
        <dbReference type="SAM" id="Phobius"/>
    </source>
</evidence>
<feature type="transmembrane region" description="Helical" evidence="6">
    <location>
        <begin position="21"/>
        <end position="41"/>
    </location>
</feature>
<feature type="transmembrane region" description="Helical" evidence="6">
    <location>
        <begin position="280"/>
        <end position="300"/>
    </location>
</feature>
<dbReference type="GO" id="GO:0005886">
    <property type="term" value="C:plasma membrane"/>
    <property type="evidence" value="ECO:0007669"/>
    <property type="project" value="UniProtKB-SubCell"/>
</dbReference>
<comment type="caution">
    <text evidence="8">The sequence shown here is derived from an EMBL/GenBank/DDBJ whole genome shotgun (WGS) entry which is preliminary data.</text>
</comment>
<feature type="transmembrane region" description="Helical" evidence="6">
    <location>
        <begin position="169"/>
        <end position="192"/>
    </location>
</feature>
<evidence type="ECO:0000256" key="1">
    <source>
        <dbReference type="ARBA" id="ARBA00004651"/>
    </source>
</evidence>
<keyword evidence="3 6" id="KW-0812">Transmembrane</keyword>
<sequence>MNGQRIAAIVQKDLIDAIRTPRLLLIIITPLIVALFINIVFGNKLTINIGIYAPDSTQIAAILEQVDLVRVILFEDKNLLQSAIRNKSITTGIILPQEFDTLLLSQNTPHVEILLADNSQESKLGLSLFQQAIQQLVPKSLPVELTITTLDSEQSPNNDLRGTLSIDQYAIVLWLVMGIVGNSVMLVPSLIVEERERQTLDALLLSPATFAEIIAAKAAVGVCYSLIGSAVILAMQRVNITQTLLIIMLVLLGSFTLSLIGVMIGVLSNNIQTLNSYGNVFVFILMFPSLAGMIGNNPILSYTRFLPTYSLTQGISQILTKNFHNTITNSIIIAIQTLLIFSLVIFVLHRQRLR</sequence>
<dbReference type="EMBL" id="LWQS01000079">
    <property type="protein sequence ID" value="OAN43609.1"/>
    <property type="molecule type" value="Genomic_DNA"/>
</dbReference>
<feature type="transmembrane region" description="Helical" evidence="6">
    <location>
        <begin position="213"/>
        <end position="233"/>
    </location>
</feature>
<gene>
    <name evidence="8" type="ORF">A6A03_18335</name>
</gene>
<evidence type="ECO:0000256" key="4">
    <source>
        <dbReference type="ARBA" id="ARBA00022989"/>
    </source>
</evidence>
<dbReference type="GO" id="GO:0140359">
    <property type="term" value="F:ABC-type transporter activity"/>
    <property type="evidence" value="ECO:0007669"/>
    <property type="project" value="InterPro"/>
</dbReference>
<reference evidence="8 9" key="1">
    <citation type="submission" date="2016-04" db="EMBL/GenBank/DDBJ databases">
        <title>Chloroflexus islandicus sp. nov., a thermophilic filamentous anoxygenic phototrophic bacterium from geyser Strokkur (Iceland).</title>
        <authorList>
            <person name="Gaisin V.A."/>
            <person name="Kalashnikov A.M."/>
            <person name="Sukhacheva M.V."/>
            <person name="Grouzdev D.S."/>
            <person name="Ivanov T.M."/>
            <person name="Kuznetsov B."/>
            <person name="Gorlenko V.M."/>
        </authorList>
    </citation>
    <scope>NUCLEOTIDE SEQUENCE [LARGE SCALE GENOMIC DNA]</scope>
    <source>
        <strain evidence="9">isl-2</strain>
    </source>
</reference>
<dbReference type="PANTHER" id="PTHR30294:SF29">
    <property type="entry name" value="MULTIDRUG ABC TRANSPORTER PERMEASE YBHS-RELATED"/>
    <property type="match status" value="1"/>
</dbReference>
<keyword evidence="2" id="KW-1003">Cell membrane</keyword>
<protein>
    <recommendedName>
        <fullName evidence="7">ABC-2 type transporter transmembrane domain-containing protein</fullName>
    </recommendedName>
</protein>
<evidence type="ECO:0000313" key="8">
    <source>
        <dbReference type="EMBL" id="OAN43609.1"/>
    </source>
</evidence>
<evidence type="ECO:0000259" key="7">
    <source>
        <dbReference type="Pfam" id="PF12698"/>
    </source>
</evidence>
<dbReference type="RefSeq" id="WP_066790120.1">
    <property type="nucleotide sequence ID" value="NZ_LWQS01000079.1"/>
</dbReference>
<dbReference type="Proteomes" id="UP000078287">
    <property type="component" value="Unassembled WGS sequence"/>
</dbReference>
<keyword evidence="9" id="KW-1185">Reference proteome</keyword>